<dbReference type="GO" id="GO:0005524">
    <property type="term" value="F:ATP binding"/>
    <property type="evidence" value="ECO:0007669"/>
    <property type="project" value="UniProtKB-KW"/>
</dbReference>
<dbReference type="Pfam" id="PF09984">
    <property type="entry name" value="sCache_4"/>
    <property type="match status" value="1"/>
</dbReference>
<evidence type="ECO:0000259" key="10">
    <source>
        <dbReference type="PROSITE" id="PS50885"/>
    </source>
</evidence>
<evidence type="ECO:0000259" key="9">
    <source>
        <dbReference type="PROSITE" id="PS50109"/>
    </source>
</evidence>
<dbReference type="InterPro" id="IPR036890">
    <property type="entry name" value="HATPase_C_sf"/>
</dbReference>
<sequence>MFKSFGNQSPLKRQLLGFLLLSVVILVITTSLITAWQTSIKVENSIIENGLQVTRNFADQTVLALLTGSEENAREAVDRATGFESVIAVAVFDSQDNILVTSAKNVKDRLDFEHKKITEHPILIEDAESSWTFAAPVYFEDDRFDVDTVEPDEEAINRQKIGYVLVKYNKRSLREIQQSILVSNILTSIIIASVLAVFMSLGLNRLTRPISGLSKTMESARDSAEYLRAEVSGAAEIRQMAEVFNQMMERLEQTNIELEKHRNNLESEVEIRTQELRVARDTALTANRHKSEFLANISHELRTPLQAIIGYTDLVKEEIELEGMDAQAEDLAKAIRSAHHLLGLINNILDLAKIEAGKMDLYLQAVDMEYLVNDTIETIQPMAEANDNKLRLVRGELPEKLLLDRQKMLQIFLNLLSNACKFTKNGEVIFEIYSDINYLYFSVKDTGIGIAEEQLEFIFEEFTQVDGAQTRKFEGTGLGMAITKNFCDLMNATIHVESELKVGTTFRVRLPIITDESKL</sequence>
<evidence type="ECO:0000313" key="12">
    <source>
        <dbReference type="Proteomes" id="UP001548189"/>
    </source>
</evidence>
<comment type="catalytic activity">
    <reaction evidence="1">
        <text>ATP + protein L-histidine = ADP + protein N-phospho-L-histidine.</text>
        <dbReference type="EC" id="2.7.13.3"/>
    </reaction>
</comment>
<evidence type="ECO:0000256" key="7">
    <source>
        <dbReference type="SAM" id="Coils"/>
    </source>
</evidence>
<feature type="coiled-coil region" evidence="7">
    <location>
        <begin position="234"/>
        <end position="275"/>
    </location>
</feature>
<evidence type="ECO:0000256" key="4">
    <source>
        <dbReference type="ARBA" id="ARBA00022553"/>
    </source>
</evidence>
<dbReference type="EC" id="2.7.13.3" evidence="3"/>
<keyword evidence="6" id="KW-0418">Kinase</keyword>
<keyword evidence="11" id="KW-0067">ATP-binding</keyword>
<keyword evidence="8" id="KW-0472">Membrane</keyword>
<dbReference type="Proteomes" id="UP001548189">
    <property type="component" value="Unassembled WGS sequence"/>
</dbReference>
<dbReference type="InterPro" id="IPR003661">
    <property type="entry name" value="HisK_dim/P_dom"/>
</dbReference>
<dbReference type="Gene3D" id="3.30.565.10">
    <property type="entry name" value="Histidine kinase-like ATPase, C-terminal domain"/>
    <property type="match status" value="1"/>
</dbReference>
<dbReference type="PROSITE" id="PS50109">
    <property type="entry name" value="HIS_KIN"/>
    <property type="match status" value="1"/>
</dbReference>
<dbReference type="CDD" id="cd16922">
    <property type="entry name" value="HATPase_EvgS-ArcB-TorS-like"/>
    <property type="match status" value="1"/>
</dbReference>
<dbReference type="PANTHER" id="PTHR43047:SF72">
    <property type="entry name" value="OSMOSENSING HISTIDINE PROTEIN KINASE SLN1"/>
    <property type="match status" value="1"/>
</dbReference>
<dbReference type="SUPFAM" id="SSF55874">
    <property type="entry name" value="ATPase domain of HSP90 chaperone/DNA topoisomerase II/histidine kinase"/>
    <property type="match status" value="1"/>
</dbReference>
<dbReference type="InterPro" id="IPR003594">
    <property type="entry name" value="HATPase_dom"/>
</dbReference>
<dbReference type="Pfam" id="PF02518">
    <property type="entry name" value="HATPase_c"/>
    <property type="match status" value="1"/>
</dbReference>
<dbReference type="CDD" id="cd00082">
    <property type="entry name" value="HisKA"/>
    <property type="match status" value="1"/>
</dbReference>
<dbReference type="Pfam" id="PF00512">
    <property type="entry name" value="HisKA"/>
    <property type="match status" value="1"/>
</dbReference>
<dbReference type="InterPro" id="IPR004358">
    <property type="entry name" value="Sig_transdc_His_kin-like_C"/>
</dbReference>
<dbReference type="InterPro" id="IPR019247">
    <property type="entry name" value="Histidine_kinase_BarA_N"/>
</dbReference>
<dbReference type="PRINTS" id="PR00344">
    <property type="entry name" value="BCTRLSENSOR"/>
</dbReference>
<dbReference type="SUPFAM" id="SSF47384">
    <property type="entry name" value="Homodimeric domain of signal transducing histidine kinase"/>
    <property type="match status" value="1"/>
</dbReference>
<dbReference type="Gene3D" id="6.10.340.10">
    <property type="match status" value="1"/>
</dbReference>
<evidence type="ECO:0000256" key="3">
    <source>
        <dbReference type="ARBA" id="ARBA00012438"/>
    </source>
</evidence>
<keyword evidence="7" id="KW-0175">Coiled coil</keyword>
<evidence type="ECO:0000313" key="11">
    <source>
        <dbReference type="EMBL" id="MET1253626.1"/>
    </source>
</evidence>
<name>A0ABV2BNV2_9GAMM</name>
<evidence type="ECO:0000256" key="1">
    <source>
        <dbReference type="ARBA" id="ARBA00000085"/>
    </source>
</evidence>
<evidence type="ECO:0000256" key="6">
    <source>
        <dbReference type="ARBA" id="ARBA00022777"/>
    </source>
</evidence>
<protein>
    <recommendedName>
        <fullName evidence="3">histidine kinase</fullName>
        <ecNumber evidence="3">2.7.13.3</ecNumber>
    </recommendedName>
</protein>
<dbReference type="EMBL" id="JBEVCJ010000001">
    <property type="protein sequence ID" value="MET1253626.1"/>
    <property type="molecule type" value="Genomic_DNA"/>
</dbReference>
<organism evidence="11 12">
    <name type="scientific">Aliikangiella maris</name>
    <dbReference type="NCBI Taxonomy" id="3162458"/>
    <lineage>
        <taxon>Bacteria</taxon>
        <taxon>Pseudomonadati</taxon>
        <taxon>Pseudomonadota</taxon>
        <taxon>Gammaproteobacteria</taxon>
        <taxon>Oceanospirillales</taxon>
        <taxon>Pleioneaceae</taxon>
        <taxon>Aliikangiella</taxon>
    </lineage>
</organism>
<dbReference type="Pfam" id="PF00672">
    <property type="entry name" value="HAMP"/>
    <property type="match status" value="1"/>
</dbReference>
<reference evidence="11 12" key="1">
    <citation type="submission" date="2024-06" db="EMBL/GenBank/DDBJ databases">
        <authorList>
            <person name="Li F."/>
        </authorList>
    </citation>
    <scope>NUCLEOTIDE SEQUENCE [LARGE SCALE GENOMIC DNA]</scope>
    <source>
        <strain evidence="11 12">GXAS 311</strain>
    </source>
</reference>
<keyword evidence="5" id="KW-0808">Transferase</keyword>
<dbReference type="CDD" id="cd06225">
    <property type="entry name" value="HAMP"/>
    <property type="match status" value="1"/>
</dbReference>
<dbReference type="InterPro" id="IPR036097">
    <property type="entry name" value="HisK_dim/P_sf"/>
</dbReference>
<feature type="transmembrane region" description="Helical" evidence="8">
    <location>
        <begin position="15"/>
        <end position="36"/>
    </location>
</feature>
<dbReference type="PROSITE" id="PS50885">
    <property type="entry name" value="HAMP"/>
    <property type="match status" value="1"/>
</dbReference>
<evidence type="ECO:0000256" key="2">
    <source>
        <dbReference type="ARBA" id="ARBA00004370"/>
    </source>
</evidence>
<feature type="domain" description="Histidine kinase" evidence="9">
    <location>
        <begin position="296"/>
        <end position="514"/>
    </location>
</feature>
<feature type="transmembrane region" description="Helical" evidence="8">
    <location>
        <begin position="180"/>
        <end position="203"/>
    </location>
</feature>
<dbReference type="PANTHER" id="PTHR43047">
    <property type="entry name" value="TWO-COMPONENT HISTIDINE PROTEIN KINASE"/>
    <property type="match status" value="1"/>
</dbReference>
<comment type="subcellular location">
    <subcellularLocation>
        <location evidence="2">Membrane</location>
    </subcellularLocation>
</comment>
<accession>A0ABV2BNV2</accession>
<dbReference type="InterPro" id="IPR003660">
    <property type="entry name" value="HAMP_dom"/>
</dbReference>
<keyword evidence="11" id="KW-0547">Nucleotide-binding</keyword>
<proteinExistence type="predicted"/>
<keyword evidence="8" id="KW-0812">Transmembrane</keyword>
<feature type="domain" description="HAMP" evidence="10">
    <location>
        <begin position="204"/>
        <end position="256"/>
    </location>
</feature>
<evidence type="ECO:0000256" key="8">
    <source>
        <dbReference type="SAM" id="Phobius"/>
    </source>
</evidence>
<dbReference type="SMART" id="SM00387">
    <property type="entry name" value="HATPase_c"/>
    <property type="match status" value="1"/>
</dbReference>
<dbReference type="SMART" id="SM00304">
    <property type="entry name" value="HAMP"/>
    <property type="match status" value="1"/>
</dbReference>
<gene>
    <name evidence="11" type="ORF">ABVT43_00660</name>
</gene>
<dbReference type="Gene3D" id="1.10.287.130">
    <property type="match status" value="1"/>
</dbReference>
<dbReference type="SMART" id="SM00388">
    <property type="entry name" value="HisKA"/>
    <property type="match status" value="1"/>
</dbReference>
<comment type="caution">
    <text evidence="11">The sequence shown here is derived from an EMBL/GenBank/DDBJ whole genome shotgun (WGS) entry which is preliminary data.</text>
</comment>
<keyword evidence="4" id="KW-0597">Phosphoprotein</keyword>
<evidence type="ECO:0000256" key="5">
    <source>
        <dbReference type="ARBA" id="ARBA00022679"/>
    </source>
</evidence>
<keyword evidence="12" id="KW-1185">Reference proteome</keyword>
<keyword evidence="8" id="KW-1133">Transmembrane helix</keyword>
<dbReference type="RefSeq" id="WP_353873167.1">
    <property type="nucleotide sequence ID" value="NZ_JBEVCJ010000001.1"/>
</dbReference>
<dbReference type="InterPro" id="IPR005467">
    <property type="entry name" value="His_kinase_dom"/>
</dbReference>